<protein>
    <submittedName>
        <fullName evidence="1">Uncharacterized protein</fullName>
    </submittedName>
</protein>
<gene>
    <name evidence="1" type="ORF">MLD38_034532</name>
</gene>
<reference evidence="2" key="1">
    <citation type="journal article" date="2023" name="Front. Plant Sci.">
        <title>Chromosomal-level genome assembly of Melastoma candidum provides insights into trichome evolution.</title>
        <authorList>
            <person name="Zhong Y."/>
            <person name="Wu W."/>
            <person name="Sun C."/>
            <person name="Zou P."/>
            <person name="Liu Y."/>
            <person name="Dai S."/>
            <person name="Zhou R."/>
        </authorList>
    </citation>
    <scope>NUCLEOTIDE SEQUENCE [LARGE SCALE GENOMIC DNA]</scope>
</reference>
<organism evidence="1 2">
    <name type="scientific">Melastoma candidum</name>
    <dbReference type="NCBI Taxonomy" id="119954"/>
    <lineage>
        <taxon>Eukaryota</taxon>
        <taxon>Viridiplantae</taxon>
        <taxon>Streptophyta</taxon>
        <taxon>Embryophyta</taxon>
        <taxon>Tracheophyta</taxon>
        <taxon>Spermatophyta</taxon>
        <taxon>Magnoliopsida</taxon>
        <taxon>eudicotyledons</taxon>
        <taxon>Gunneridae</taxon>
        <taxon>Pentapetalae</taxon>
        <taxon>rosids</taxon>
        <taxon>malvids</taxon>
        <taxon>Myrtales</taxon>
        <taxon>Melastomataceae</taxon>
        <taxon>Melastomatoideae</taxon>
        <taxon>Melastomateae</taxon>
        <taxon>Melastoma</taxon>
    </lineage>
</organism>
<accession>A0ACB9MA76</accession>
<proteinExistence type="predicted"/>
<comment type="caution">
    <text evidence="1">The sequence shown here is derived from an EMBL/GenBank/DDBJ whole genome shotgun (WGS) entry which is preliminary data.</text>
</comment>
<dbReference type="Proteomes" id="UP001057402">
    <property type="component" value="Chromosome 10"/>
</dbReference>
<keyword evidence="2" id="KW-1185">Reference proteome</keyword>
<sequence length="111" mass="12801">MQPLKKQVATTMNQLHRLFETLVFVSLCRGYWDRMGQEMLSFLENRKEGRSWYKGSCIAISVVDDASASQIQQLLGKAAQEKDLEPPRSIMEVRSILCKDAPNHKDNPFHY</sequence>
<evidence type="ECO:0000313" key="2">
    <source>
        <dbReference type="Proteomes" id="UP001057402"/>
    </source>
</evidence>
<dbReference type="EMBL" id="CM042889">
    <property type="protein sequence ID" value="KAI4321112.1"/>
    <property type="molecule type" value="Genomic_DNA"/>
</dbReference>
<name>A0ACB9MA76_9MYRT</name>
<evidence type="ECO:0000313" key="1">
    <source>
        <dbReference type="EMBL" id="KAI4321112.1"/>
    </source>
</evidence>